<evidence type="ECO:0000256" key="3">
    <source>
        <dbReference type="ARBA" id="ARBA00022598"/>
    </source>
</evidence>
<dbReference type="HAMAP" id="MF_01227">
    <property type="entry name" value="PyrG"/>
    <property type="match status" value="1"/>
</dbReference>
<dbReference type="UniPathway" id="UPA00159">
    <property type="reaction ID" value="UER00277"/>
</dbReference>
<feature type="binding site" evidence="11">
    <location>
        <position position="71"/>
    </location>
    <ligand>
        <name>Mg(2+)</name>
        <dbReference type="ChEBI" id="CHEBI:18420"/>
    </ligand>
</feature>
<comment type="function">
    <text evidence="11">Catalyzes the ATP-dependent amination of UTP to CTP with either L-glutamine or ammonia as the source of nitrogen. Regulates intracellular CTP levels through interactions with the four ribonucleotide triphosphates.</text>
</comment>
<keyword evidence="4 11" id="KW-0479">Metal-binding</keyword>
<feature type="domain" description="CTP synthase N-terminal" evidence="13">
    <location>
        <begin position="3"/>
        <end position="267"/>
    </location>
</feature>
<accession>A0A497EQG3</accession>
<feature type="active site" evidence="11">
    <location>
        <position position="508"/>
    </location>
</feature>
<feature type="binding site" evidence="11">
    <location>
        <begin position="14"/>
        <end position="19"/>
    </location>
    <ligand>
        <name>ATP</name>
        <dbReference type="ChEBI" id="CHEBI:30616"/>
    </ligand>
</feature>
<dbReference type="GO" id="GO:0044210">
    <property type="term" value="P:'de novo' CTP biosynthetic process"/>
    <property type="evidence" value="ECO:0007669"/>
    <property type="project" value="UniProtKB-UniRule"/>
</dbReference>
<dbReference type="GO" id="GO:0046872">
    <property type="term" value="F:metal ion binding"/>
    <property type="evidence" value="ECO:0007669"/>
    <property type="project" value="UniProtKB-KW"/>
</dbReference>
<comment type="catalytic activity">
    <reaction evidence="11">
        <text>L-glutamine + H2O = L-glutamate + NH4(+)</text>
        <dbReference type="Rhea" id="RHEA:15889"/>
        <dbReference type="ChEBI" id="CHEBI:15377"/>
        <dbReference type="ChEBI" id="CHEBI:28938"/>
        <dbReference type="ChEBI" id="CHEBI:29985"/>
        <dbReference type="ChEBI" id="CHEBI:58359"/>
    </reaction>
</comment>
<dbReference type="InterPro" id="IPR027417">
    <property type="entry name" value="P-loop_NTPase"/>
</dbReference>
<feature type="binding site" evidence="11">
    <location>
        <position position="13"/>
    </location>
    <ligand>
        <name>CTP</name>
        <dbReference type="ChEBI" id="CHEBI:37563"/>
        <note>allosteric inhibitor</note>
    </ligand>
</feature>
<dbReference type="NCBIfam" id="TIGR00337">
    <property type="entry name" value="PyrG"/>
    <property type="match status" value="1"/>
</dbReference>
<keyword evidence="7 11" id="KW-0460">Magnesium</keyword>
<evidence type="ECO:0000313" key="15">
    <source>
        <dbReference type="Proteomes" id="UP000278475"/>
    </source>
</evidence>
<feature type="region of interest" description="Amidoligase domain" evidence="11">
    <location>
        <begin position="1"/>
        <end position="267"/>
    </location>
</feature>
<dbReference type="InterPro" id="IPR017926">
    <property type="entry name" value="GATASE"/>
</dbReference>
<feature type="binding site" evidence="11">
    <location>
        <begin position="188"/>
        <end position="193"/>
    </location>
    <ligand>
        <name>UTP</name>
        <dbReference type="ChEBI" id="CHEBI:46398"/>
    </ligand>
</feature>
<evidence type="ECO:0000256" key="6">
    <source>
        <dbReference type="ARBA" id="ARBA00022840"/>
    </source>
</evidence>
<evidence type="ECO:0000259" key="12">
    <source>
        <dbReference type="Pfam" id="PF00117"/>
    </source>
</evidence>
<comment type="pathway">
    <text evidence="1 11">Pyrimidine metabolism; CTP biosynthesis via de novo pathway; CTP from UDP: step 2/2.</text>
</comment>
<protein>
    <recommendedName>
        <fullName evidence="11">CTP synthase</fullName>
        <ecNumber evidence="11">6.3.4.2</ecNumber>
    </recommendedName>
    <alternativeName>
        <fullName evidence="11">Cytidine 5'-triphosphate synthase</fullName>
    </alternativeName>
    <alternativeName>
        <fullName evidence="11">Cytidine triphosphate synthetase</fullName>
        <shortName evidence="11">CTP synthetase</shortName>
        <shortName evidence="11">CTPS</shortName>
    </alternativeName>
    <alternativeName>
        <fullName evidence="11">UTP--ammonia ligase</fullName>
    </alternativeName>
</protein>
<feature type="binding site" evidence="11">
    <location>
        <begin position="148"/>
        <end position="150"/>
    </location>
    <ligand>
        <name>CTP</name>
        <dbReference type="ChEBI" id="CHEBI:37563"/>
        <note>allosteric inhibitor</note>
    </ligand>
</feature>
<dbReference type="SUPFAM" id="SSF52540">
    <property type="entry name" value="P-loop containing nucleoside triphosphate hydrolases"/>
    <property type="match status" value="1"/>
</dbReference>
<gene>
    <name evidence="11 14" type="primary">pyrG</name>
    <name evidence="14" type="ORF">DRJ31_04820</name>
</gene>
<dbReference type="Gene3D" id="3.40.50.880">
    <property type="match status" value="1"/>
</dbReference>
<dbReference type="AlphaFoldDB" id="A0A497EQG3"/>
<feature type="domain" description="Glutamine amidotransferase" evidence="12">
    <location>
        <begin position="302"/>
        <end position="527"/>
    </location>
</feature>
<dbReference type="PROSITE" id="PS51273">
    <property type="entry name" value="GATASE_TYPE_1"/>
    <property type="match status" value="1"/>
</dbReference>
<dbReference type="GO" id="GO:0005524">
    <property type="term" value="F:ATP binding"/>
    <property type="evidence" value="ECO:0007669"/>
    <property type="project" value="UniProtKB-KW"/>
</dbReference>
<feature type="active site" description="Nucleophile; for glutamine hydrolysis" evidence="11">
    <location>
        <position position="382"/>
    </location>
</feature>
<comment type="catalytic activity">
    <reaction evidence="10 11">
        <text>UTP + L-glutamine + ATP + H2O = CTP + L-glutamate + ADP + phosphate + 2 H(+)</text>
        <dbReference type="Rhea" id="RHEA:26426"/>
        <dbReference type="ChEBI" id="CHEBI:15377"/>
        <dbReference type="ChEBI" id="CHEBI:15378"/>
        <dbReference type="ChEBI" id="CHEBI:29985"/>
        <dbReference type="ChEBI" id="CHEBI:30616"/>
        <dbReference type="ChEBI" id="CHEBI:37563"/>
        <dbReference type="ChEBI" id="CHEBI:43474"/>
        <dbReference type="ChEBI" id="CHEBI:46398"/>
        <dbReference type="ChEBI" id="CHEBI:58359"/>
        <dbReference type="ChEBI" id="CHEBI:456216"/>
        <dbReference type="EC" id="6.3.4.2"/>
    </reaction>
</comment>
<comment type="catalytic activity">
    <reaction evidence="11">
        <text>UTP + NH4(+) + ATP = CTP + ADP + phosphate + 2 H(+)</text>
        <dbReference type="Rhea" id="RHEA:16597"/>
        <dbReference type="ChEBI" id="CHEBI:15378"/>
        <dbReference type="ChEBI" id="CHEBI:28938"/>
        <dbReference type="ChEBI" id="CHEBI:30616"/>
        <dbReference type="ChEBI" id="CHEBI:37563"/>
        <dbReference type="ChEBI" id="CHEBI:43474"/>
        <dbReference type="ChEBI" id="CHEBI:46398"/>
        <dbReference type="ChEBI" id="CHEBI:456216"/>
    </reaction>
</comment>
<dbReference type="FunFam" id="3.40.50.880:FF:000002">
    <property type="entry name" value="CTP synthase"/>
    <property type="match status" value="1"/>
</dbReference>
<dbReference type="Pfam" id="PF00117">
    <property type="entry name" value="GATase"/>
    <property type="match status" value="1"/>
</dbReference>
<feature type="binding site" evidence="11">
    <location>
        <begin position="188"/>
        <end position="193"/>
    </location>
    <ligand>
        <name>CTP</name>
        <dbReference type="ChEBI" id="CHEBI:37563"/>
        <note>allosteric inhibitor</note>
    </ligand>
</feature>
<dbReference type="PANTHER" id="PTHR11550:SF0">
    <property type="entry name" value="CTP SYNTHASE-RELATED"/>
    <property type="match status" value="1"/>
</dbReference>
<dbReference type="InterPro" id="IPR033828">
    <property type="entry name" value="GATase1_CTP_Synthase"/>
</dbReference>
<evidence type="ECO:0000259" key="13">
    <source>
        <dbReference type="Pfam" id="PF06418"/>
    </source>
</evidence>
<sequence>MTKYIFITGGVLSSVGKGIVTSSIGKMLQIRGFSVTAIKIDPYVNVDAGTMNPFMHGEVFVTEDGGETDLDLGHYERFLDVNLSKENNITTGQVYGAVISKERRGDYLGSCVQIIPHVTDEIKERIKAVARKSGADIVLVEIGGTVGDIESLPFLEAARQMYIEEGEKNVLFVHVSLVPILKATGEQKTKPTQHSVQELRRIGIQPGIIVARCETMLEPDAAKKIALFCNVPLKAVFTSPDAKTIYDVPLILDKQGMGDYICERLDLKPSKPDWSSWEQIVESFNNANTTVKIAMCGKYTRLTDSYVSIKSALEHAAASLRARVELRWFETTDFEKDSAKLSSLWECDGVMILPGFGARGVEGKILAVQYAREHDIPLLGICFGFQLAIVEFARNVVGLDEAHTTEVEPSTPHPVIDLLPEQRSLKELGGTMRLGASKIILEPNTLAFKLYGKREIYERHRHRYEVNPKYWDVLESAGLKFSGWDEEHLRVEFAELPDKKFFLGSQAHPEFKSRPGKPSPPYKGFIEACVKYGKSAR</sequence>
<feature type="binding site" evidence="11">
    <location>
        <position position="224"/>
    </location>
    <ligand>
        <name>CTP</name>
        <dbReference type="ChEBI" id="CHEBI:37563"/>
        <note>allosteric inhibitor</note>
    </ligand>
</feature>
<proteinExistence type="inferred from homology"/>
<evidence type="ECO:0000256" key="8">
    <source>
        <dbReference type="ARBA" id="ARBA00022962"/>
    </source>
</evidence>
<dbReference type="GO" id="GO:0019856">
    <property type="term" value="P:pyrimidine nucleobase biosynthetic process"/>
    <property type="evidence" value="ECO:0007669"/>
    <property type="project" value="TreeGrafter"/>
</dbReference>
<feature type="binding site" evidence="11">
    <location>
        <position position="71"/>
    </location>
    <ligand>
        <name>ATP</name>
        <dbReference type="ChEBI" id="CHEBI:30616"/>
    </ligand>
</feature>
<dbReference type="GO" id="GO:0004359">
    <property type="term" value="F:glutaminase activity"/>
    <property type="evidence" value="ECO:0007669"/>
    <property type="project" value="RHEA"/>
</dbReference>
<dbReference type="InterPro" id="IPR029062">
    <property type="entry name" value="Class_I_gatase-like"/>
</dbReference>
<evidence type="ECO:0000256" key="4">
    <source>
        <dbReference type="ARBA" id="ARBA00022723"/>
    </source>
</evidence>
<comment type="activity regulation">
    <text evidence="11">Allosterically activated by GTP, when glutamine is the substrate; GTP has no effect on the reaction when ammonia is the substrate. The allosteric effector GTP functions by stabilizing the protein conformation that binds the tetrahedral intermediate(s) formed during glutamine hydrolysis. Inhibited by the product CTP, via allosteric rather than competitive inhibition.</text>
</comment>
<dbReference type="EC" id="6.3.4.2" evidence="11"/>
<evidence type="ECO:0000256" key="10">
    <source>
        <dbReference type="ARBA" id="ARBA00047781"/>
    </source>
</evidence>
<reference evidence="14 15" key="1">
    <citation type="submission" date="2018-06" db="EMBL/GenBank/DDBJ databases">
        <title>Extensive metabolic versatility and redundancy in microbially diverse, dynamic hydrothermal sediments.</title>
        <authorList>
            <person name="Dombrowski N."/>
            <person name="Teske A."/>
            <person name="Baker B.J."/>
        </authorList>
    </citation>
    <scope>NUCLEOTIDE SEQUENCE [LARGE SCALE GENOMIC DNA]</scope>
    <source>
        <strain evidence="14">B66_G16</strain>
    </source>
</reference>
<dbReference type="InterPro" id="IPR017456">
    <property type="entry name" value="CTP_synthase_N"/>
</dbReference>
<feature type="binding site" evidence="11">
    <location>
        <position position="406"/>
    </location>
    <ligand>
        <name>L-glutamine</name>
        <dbReference type="ChEBI" id="CHEBI:58359"/>
    </ligand>
</feature>
<name>A0A497EQG3_9CREN</name>
<evidence type="ECO:0000256" key="9">
    <source>
        <dbReference type="ARBA" id="ARBA00022975"/>
    </source>
</evidence>
<comment type="miscellaneous">
    <text evidence="11">CTPSs have evolved a hybrid strategy for distinguishing between UTP and CTP. The overlapping regions of the product feedback inhibitory and substrate sites recognize a common feature in both compounds, the triphosphate moiety. To differentiate isosteric substrate and product pyrimidine rings, an additional pocket far from the expected kinase/ligase catalytic site, specifically recognizes the cytosine and ribose portions of the product inhibitor.</text>
</comment>
<dbReference type="InterPro" id="IPR004468">
    <property type="entry name" value="CTP_synthase"/>
</dbReference>
<keyword evidence="5 11" id="KW-0547">Nucleotide-binding</keyword>
<dbReference type="Pfam" id="PF06418">
    <property type="entry name" value="CTP_synth_N"/>
    <property type="match status" value="1"/>
</dbReference>
<dbReference type="CDD" id="cd03113">
    <property type="entry name" value="CTPS_N"/>
    <property type="match status" value="1"/>
</dbReference>
<evidence type="ECO:0000256" key="7">
    <source>
        <dbReference type="ARBA" id="ARBA00022842"/>
    </source>
</evidence>
<feature type="binding site" evidence="11">
    <location>
        <position position="242"/>
    </location>
    <ligand>
        <name>ATP</name>
        <dbReference type="ChEBI" id="CHEBI:30616"/>
    </ligand>
</feature>
<evidence type="ECO:0000256" key="2">
    <source>
        <dbReference type="ARBA" id="ARBA00007533"/>
    </source>
</evidence>
<dbReference type="NCBIfam" id="NF003792">
    <property type="entry name" value="PRK05380.1"/>
    <property type="match status" value="1"/>
</dbReference>
<comment type="similarity">
    <text evidence="2 11">Belongs to the CTP synthase family.</text>
</comment>
<keyword evidence="9 11" id="KW-0665">Pyrimidine biosynthesis</keyword>
<dbReference type="EMBL" id="QMQV01000034">
    <property type="protein sequence ID" value="RLE49467.1"/>
    <property type="molecule type" value="Genomic_DNA"/>
</dbReference>
<dbReference type="Proteomes" id="UP000278475">
    <property type="component" value="Unassembled WGS sequence"/>
</dbReference>
<feature type="binding site" evidence="11">
    <location>
        <begin position="383"/>
        <end position="386"/>
    </location>
    <ligand>
        <name>L-glutamine</name>
        <dbReference type="ChEBI" id="CHEBI:58359"/>
    </ligand>
</feature>
<keyword evidence="6 11" id="KW-0067">ATP-binding</keyword>
<dbReference type="GO" id="GO:0003883">
    <property type="term" value="F:CTP synthase activity"/>
    <property type="evidence" value="ECO:0007669"/>
    <property type="project" value="UniProtKB-UniRule"/>
</dbReference>
<feature type="binding site" evidence="11">
    <location>
        <position position="224"/>
    </location>
    <ligand>
        <name>UTP</name>
        <dbReference type="ChEBI" id="CHEBI:46398"/>
    </ligand>
</feature>
<keyword evidence="8 11" id="KW-0315">Glutamine amidotransferase</keyword>
<feature type="binding site" evidence="11">
    <location>
        <position position="141"/>
    </location>
    <ligand>
        <name>Mg(2+)</name>
        <dbReference type="ChEBI" id="CHEBI:18420"/>
    </ligand>
</feature>
<feature type="binding site" evidence="11">
    <location>
        <position position="463"/>
    </location>
    <ligand>
        <name>L-glutamine</name>
        <dbReference type="ChEBI" id="CHEBI:58359"/>
    </ligand>
</feature>
<feature type="active site" evidence="11">
    <location>
        <position position="510"/>
    </location>
</feature>
<dbReference type="GO" id="GO:0097268">
    <property type="term" value="C:cytoophidium"/>
    <property type="evidence" value="ECO:0007669"/>
    <property type="project" value="UniProtKB-ARBA"/>
</dbReference>
<comment type="caution">
    <text evidence="11">Lacks conserved residue(s) required for the propagation of feature annotation.</text>
</comment>
<dbReference type="Gene3D" id="3.40.50.300">
    <property type="entry name" value="P-loop containing nucleotide triphosphate hydrolases"/>
    <property type="match status" value="1"/>
</dbReference>
<feature type="binding site" evidence="11">
    <location>
        <position position="13"/>
    </location>
    <ligand>
        <name>UTP</name>
        <dbReference type="ChEBI" id="CHEBI:46398"/>
    </ligand>
</feature>
<evidence type="ECO:0000256" key="1">
    <source>
        <dbReference type="ARBA" id="ARBA00005171"/>
    </source>
</evidence>
<comment type="caution">
    <text evidence="14">The sequence shown here is derived from an EMBL/GenBank/DDBJ whole genome shotgun (WGS) entry which is preliminary data.</text>
</comment>
<dbReference type="SUPFAM" id="SSF52317">
    <property type="entry name" value="Class I glutamine amidotransferase-like"/>
    <property type="match status" value="1"/>
</dbReference>
<dbReference type="CDD" id="cd01746">
    <property type="entry name" value="GATase1_CTP_Synthase"/>
    <property type="match status" value="1"/>
</dbReference>
<feature type="binding site" evidence="11">
    <location>
        <position position="355"/>
    </location>
    <ligand>
        <name>L-glutamine</name>
        <dbReference type="ChEBI" id="CHEBI:58359"/>
    </ligand>
</feature>
<organism evidence="14 15">
    <name type="scientific">Thermoproteota archaeon</name>
    <dbReference type="NCBI Taxonomy" id="2056631"/>
    <lineage>
        <taxon>Archaea</taxon>
        <taxon>Thermoproteota</taxon>
    </lineage>
</organism>
<evidence type="ECO:0000256" key="11">
    <source>
        <dbReference type="HAMAP-Rule" id="MF_01227"/>
    </source>
</evidence>
<keyword evidence="3 11" id="KW-0436">Ligase</keyword>
<evidence type="ECO:0000313" key="14">
    <source>
        <dbReference type="EMBL" id="RLE49467.1"/>
    </source>
</evidence>
<dbReference type="GO" id="GO:0042802">
    <property type="term" value="F:identical protein binding"/>
    <property type="evidence" value="ECO:0007669"/>
    <property type="project" value="TreeGrafter"/>
</dbReference>
<dbReference type="FunFam" id="3.40.50.300:FF:000009">
    <property type="entry name" value="CTP synthase"/>
    <property type="match status" value="1"/>
</dbReference>
<dbReference type="PANTHER" id="PTHR11550">
    <property type="entry name" value="CTP SYNTHASE"/>
    <property type="match status" value="1"/>
</dbReference>
<evidence type="ECO:0000256" key="5">
    <source>
        <dbReference type="ARBA" id="ARBA00022741"/>
    </source>
</evidence>
<comment type="subunit">
    <text evidence="11">Homotetramer.</text>
</comment>